<feature type="transmembrane region" description="Helical" evidence="8">
    <location>
        <begin position="171"/>
        <end position="190"/>
    </location>
</feature>
<dbReference type="Proteomes" id="UP000085678">
    <property type="component" value="Unplaced"/>
</dbReference>
<dbReference type="GO" id="GO:0015501">
    <property type="term" value="F:glutamate:sodium symporter activity"/>
    <property type="evidence" value="ECO:0007669"/>
    <property type="project" value="TreeGrafter"/>
</dbReference>
<dbReference type="KEGG" id="lak:106177879"/>
<comment type="similarity">
    <text evidence="8">Belongs to the dicarboxylate/amino acid:cation symporter (DAACS) (TC 2.A.23) family.</text>
</comment>
<dbReference type="InterPro" id="IPR036458">
    <property type="entry name" value="Na:dicarbo_symporter_sf"/>
</dbReference>
<name>A0A1S3K0T1_LINAN</name>
<organism evidence="9 10">
    <name type="scientific">Lingula anatina</name>
    <name type="common">Brachiopod</name>
    <name type="synonym">Lingula unguis</name>
    <dbReference type="NCBI Taxonomy" id="7574"/>
    <lineage>
        <taxon>Eukaryota</taxon>
        <taxon>Metazoa</taxon>
        <taxon>Spiralia</taxon>
        <taxon>Lophotrochozoa</taxon>
        <taxon>Brachiopoda</taxon>
        <taxon>Linguliformea</taxon>
        <taxon>Lingulata</taxon>
        <taxon>Lingulida</taxon>
        <taxon>Linguloidea</taxon>
        <taxon>Lingulidae</taxon>
        <taxon>Lingula</taxon>
    </lineage>
</organism>
<sequence length="357" mass="38649">MSQLNDSLHNLIASIDPEVYHQKANISEVMQRNVTNTDNVTETQFYVNVSYIVKSTSTCSKDGMNVLGLIVFSVALGIVISKLGERGVPLKNFFTSLCDAVLVLIHAVLWYVPIGLFFLIAERVVSMDDPARVLQQLGYYMLTVIIGLVLHGYVLLPITYLIFVRKNPYKYIYGVLKAIFTALGTASSAATMPVTMQCCEENNGVHEKAVDFVIPIGTTINMDGTALYEAVTSIYIAQVNNIPLNFGQIVTVSITSIAASVGTSAPQAPLITLAIVLTAVGLPLNDIQLVLTVDWFLDRLLTSVNVLGSAIGAGIVGHLSRHDLNKMNTIEEAVAVEAGNASDSRVDLTSENGYMDE</sequence>
<evidence type="ECO:0000256" key="4">
    <source>
        <dbReference type="ARBA" id="ARBA00022847"/>
    </source>
</evidence>
<dbReference type="InParanoid" id="A0A1S3K0T1"/>
<dbReference type="OrthoDB" id="5877963at2759"/>
<proteinExistence type="inferred from homology"/>
<dbReference type="Gene3D" id="1.10.3860.10">
    <property type="entry name" value="Sodium:dicarboxylate symporter"/>
    <property type="match status" value="1"/>
</dbReference>
<evidence type="ECO:0000256" key="6">
    <source>
        <dbReference type="ARBA" id="ARBA00023136"/>
    </source>
</evidence>
<comment type="caution">
    <text evidence="8">Lacks conserved residue(s) required for the propagation of feature annotation.</text>
</comment>
<keyword evidence="7" id="KW-0325">Glycoprotein</keyword>
<keyword evidence="4 8" id="KW-0769">Symport</keyword>
<dbReference type="InterPro" id="IPR018107">
    <property type="entry name" value="Na-dicarboxylate_symporter_CS"/>
</dbReference>
<dbReference type="PRINTS" id="PR00173">
    <property type="entry name" value="EDTRNSPORT"/>
</dbReference>
<dbReference type="SUPFAM" id="SSF118215">
    <property type="entry name" value="Proton glutamate symport protein"/>
    <property type="match status" value="1"/>
</dbReference>
<dbReference type="InterPro" id="IPR001991">
    <property type="entry name" value="Na-dicarboxylate_symporter"/>
</dbReference>
<dbReference type="Pfam" id="PF00375">
    <property type="entry name" value="SDF"/>
    <property type="match status" value="1"/>
</dbReference>
<dbReference type="PANTHER" id="PTHR11958">
    <property type="entry name" value="SODIUM/DICARBOXYLATE SYMPORTER-RELATED"/>
    <property type="match status" value="1"/>
</dbReference>
<evidence type="ECO:0000313" key="9">
    <source>
        <dbReference type="Proteomes" id="UP000085678"/>
    </source>
</evidence>
<feature type="transmembrane region" description="Helical" evidence="8">
    <location>
        <begin position="63"/>
        <end position="81"/>
    </location>
</feature>
<keyword evidence="2 8" id="KW-0813">Transport</keyword>
<comment type="subcellular location">
    <subcellularLocation>
        <location evidence="1 8">Membrane</location>
        <topology evidence="1 8">Multi-pass membrane protein</topology>
    </subcellularLocation>
</comment>
<dbReference type="GO" id="GO:0005313">
    <property type="term" value="F:L-glutamate transmembrane transporter activity"/>
    <property type="evidence" value="ECO:0007669"/>
    <property type="project" value="TreeGrafter"/>
</dbReference>
<protein>
    <recommendedName>
        <fullName evidence="8">Amino acid transporter</fullName>
    </recommendedName>
</protein>
<dbReference type="GeneID" id="106177879"/>
<reference evidence="10" key="1">
    <citation type="submission" date="2025-08" db="UniProtKB">
        <authorList>
            <consortium name="RefSeq"/>
        </authorList>
    </citation>
    <scope>IDENTIFICATION</scope>
    <source>
        <tissue evidence="10">Gonads</tissue>
    </source>
</reference>
<evidence type="ECO:0000256" key="2">
    <source>
        <dbReference type="ARBA" id="ARBA00022448"/>
    </source>
</evidence>
<keyword evidence="6 8" id="KW-0472">Membrane</keyword>
<evidence type="ECO:0000256" key="7">
    <source>
        <dbReference type="ARBA" id="ARBA00023180"/>
    </source>
</evidence>
<gene>
    <name evidence="10" type="primary">LOC106177879</name>
</gene>
<keyword evidence="5 8" id="KW-1133">Transmembrane helix</keyword>
<dbReference type="InterPro" id="IPR050746">
    <property type="entry name" value="DAACS"/>
</dbReference>
<keyword evidence="3 8" id="KW-0812">Transmembrane</keyword>
<keyword evidence="9" id="KW-1185">Reference proteome</keyword>
<feature type="transmembrane region" description="Helical" evidence="8">
    <location>
        <begin position="93"/>
        <end position="120"/>
    </location>
</feature>
<dbReference type="AlphaFoldDB" id="A0A1S3K0T1"/>
<dbReference type="RefSeq" id="XP_013416243.1">
    <property type="nucleotide sequence ID" value="XM_013560789.1"/>
</dbReference>
<feature type="transmembrane region" description="Helical" evidence="8">
    <location>
        <begin position="140"/>
        <end position="164"/>
    </location>
</feature>
<dbReference type="GO" id="GO:0005886">
    <property type="term" value="C:plasma membrane"/>
    <property type="evidence" value="ECO:0007669"/>
    <property type="project" value="TreeGrafter"/>
</dbReference>
<evidence type="ECO:0000256" key="1">
    <source>
        <dbReference type="ARBA" id="ARBA00004141"/>
    </source>
</evidence>
<dbReference type="GO" id="GO:0015175">
    <property type="term" value="F:neutral L-amino acid transmembrane transporter activity"/>
    <property type="evidence" value="ECO:0007669"/>
    <property type="project" value="TreeGrafter"/>
</dbReference>
<evidence type="ECO:0000256" key="3">
    <source>
        <dbReference type="ARBA" id="ARBA00022692"/>
    </source>
</evidence>
<dbReference type="PROSITE" id="PS00714">
    <property type="entry name" value="NA_DICARBOXYL_SYMP_2"/>
    <property type="match status" value="1"/>
</dbReference>
<evidence type="ECO:0000256" key="8">
    <source>
        <dbReference type="RuleBase" id="RU361216"/>
    </source>
</evidence>
<evidence type="ECO:0000256" key="5">
    <source>
        <dbReference type="ARBA" id="ARBA00022989"/>
    </source>
</evidence>
<dbReference type="PANTHER" id="PTHR11958:SF63">
    <property type="entry name" value="AMINO ACID TRANSPORTER"/>
    <property type="match status" value="1"/>
</dbReference>
<evidence type="ECO:0000313" key="10">
    <source>
        <dbReference type="RefSeq" id="XP_013416243.1"/>
    </source>
</evidence>
<accession>A0A1S3K0T1</accession>